<comment type="caution">
    <text evidence="2">The sequence shown here is derived from an EMBL/GenBank/DDBJ whole genome shotgun (WGS) entry which is preliminary data.</text>
</comment>
<dbReference type="EMBL" id="BPLQ01002926">
    <property type="protein sequence ID" value="GIX96494.1"/>
    <property type="molecule type" value="Genomic_DNA"/>
</dbReference>
<evidence type="ECO:0000313" key="3">
    <source>
        <dbReference type="Proteomes" id="UP001054837"/>
    </source>
</evidence>
<gene>
    <name evidence="2" type="ORF">CDAR_84931</name>
</gene>
<organism evidence="2 3">
    <name type="scientific">Caerostris darwini</name>
    <dbReference type="NCBI Taxonomy" id="1538125"/>
    <lineage>
        <taxon>Eukaryota</taxon>
        <taxon>Metazoa</taxon>
        <taxon>Ecdysozoa</taxon>
        <taxon>Arthropoda</taxon>
        <taxon>Chelicerata</taxon>
        <taxon>Arachnida</taxon>
        <taxon>Araneae</taxon>
        <taxon>Araneomorphae</taxon>
        <taxon>Entelegynae</taxon>
        <taxon>Araneoidea</taxon>
        <taxon>Araneidae</taxon>
        <taxon>Caerostris</taxon>
    </lineage>
</organism>
<sequence length="134" mass="15615">MKYFKIRDLIYSNTRKEHFKAIAPGMNLSAVIGNTTFNPKNGVWQNKNRHHWAEVFQYLKRKEGDTRKEHLEAIAGDESLSSHWQLQIQSEEQSAAEQESTALNESASGFIRPHPPLLLIWTPREDKRFRNPDI</sequence>
<reference evidence="2 3" key="1">
    <citation type="submission" date="2021-06" db="EMBL/GenBank/DDBJ databases">
        <title>Caerostris darwini draft genome.</title>
        <authorList>
            <person name="Kono N."/>
            <person name="Arakawa K."/>
        </authorList>
    </citation>
    <scope>NUCLEOTIDE SEQUENCE [LARGE SCALE GENOMIC DNA]</scope>
</reference>
<accession>A0AAV4PKU9</accession>
<dbReference type="Proteomes" id="UP001054837">
    <property type="component" value="Unassembled WGS sequence"/>
</dbReference>
<feature type="region of interest" description="Disordered" evidence="1">
    <location>
        <begin position="87"/>
        <end position="114"/>
    </location>
</feature>
<name>A0AAV4PKU9_9ARAC</name>
<protein>
    <submittedName>
        <fullName evidence="2">Uncharacterized protein</fullName>
    </submittedName>
</protein>
<keyword evidence="3" id="KW-1185">Reference proteome</keyword>
<dbReference type="AlphaFoldDB" id="A0AAV4PKU9"/>
<evidence type="ECO:0000256" key="1">
    <source>
        <dbReference type="SAM" id="MobiDB-lite"/>
    </source>
</evidence>
<feature type="compositionally biased region" description="Low complexity" evidence="1">
    <location>
        <begin position="89"/>
        <end position="102"/>
    </location>
</feature>
<evidence type="ECO:0000313" key="2">
    <source>
        <dbReference type="EMBL" id="GIX96494.1"/>
    </source>
</evidence>
<proteinExistence type="predicted"/>